<accession>H0HIP8</accession>
<dbReference type="PANTHER" id="PTHR30213">
    <property type="entry name" value="INNER MEMBRANE PROTEIN YHJD"/>
    <property type="match status" value="1"/>
</dbReference>
<evidence type="ECO:0000256" key="5">
    <source>
        <dbReference type="ARBA" id="ARBA00023136"/>
    </source>
</evidence>
<name>H0HIP8_9HYPH</name>
<dbReference type="PANTHER" id="PTHR30213:SF0">
    <property type="entry name" value="UPF0761 MEMBRANE PROTEIN YIHY"/>
    <property type="match status" value="1"/>
</dbReference>
<feature type="transmembrane region" description="Helical" evidence="7">
    <location>
        <begin position="157"/>
        <end position="187"/>
    </location>
</feature>
<keyword evidence="2" id="KW-1003">Cell membrane</keyword>
<dbReference type="GO" id="GO:0005886">
    <property type="term" value="C:plasma membrane"/>
    <property type="evidence" value="ECO:0007669"/>
    <property type="project" value="UniProtKB-SubCell"/>
</dbReference>
<keyword evidence="4 7" id="KW-1133">Transmembrane helix</keyword>
<sequence length="328" mass="35783">MAAQTELQEMERGRGRDADRPSEIPLAGWWDIGWRVWREVAQDRVLLIAAGATFYLLLALFPALAAFVSLYGFVANPSTVAEHVSHLGGLLPSAGIDIIRNQLESLASQDQQALGIGFVIGLAIALWSANNGVKALFDAMNIAHEETEKRSFIKLNLMSIAFTMGALLIAIGLILTVGVVPAVLAFLRLDGWAETLIAIGRWPVLLVAILTGISLIYRFGPSRRPPKWRWLSWGAVMATVVWVAASWGFSYYLQNFANYNATYGSLGAVIGLMMWTWISVIILIVGAEINAEMEHQTARDSTVGDRSRPMGERGAVVADTLGKTAEEL</sequence>
<reference evidence="8 9" key="1">
    <citation type="journal article" date="2012" name="J. Bacteriol.">
        <title>Draft Genome Sequence of Mesorhizobium alhagi CCNWXJ12-2T, a Novel Salt-Resistant Species Isolated from the Desert of Northwestern China.</title>
        <authorList>
            <person name="Zhou M."/>
            <person name="Chen W."/>
            <person name="Chen H."/>
            <person name="Wei G."/>
        </authorList>
    </citation>
    <scope>NUCLEOTIDE SEQUENCE [LARGE SCALE GENOMIC DNA]</scope>
    <source>
        <strain evidence="8 9">CCNWXJ12-2</strain>
    </source>
</reference>
<dbReference type="NCBIfam" id="TIGR00765">
    <property type="entry name" value="yihY_not_rbn"/>
    <property type="match status" value="1"/>
</dbReference>
<dbReference type="Proteomes" id="UP000003250">
    <property type="component" value="Unassembled WGS sequence"/>
</dbReference>
<evidence type="ECO:0000256" key="1">
    <source>
        <dbReference type="ARBA" id="ARBA00004651"/>
    </source>
</evidence>
<dbReference type="PATRIC" id="fig|1107882.3.peg.1"/>
<feature type="compositionally biased region" description="Basic and acidic residues" evidence="6">
    <location>
        <begin position="9"/>
        <end position="20"/>
    </location>
</feature>
<gene>
    <name evidence="8" type="ORF">MAXJ12_00005</name>
</gene>
<dbReference type="Pfam" id="PF03631">
    <property type="entry name" value="Virul_fac_BrkB"/>
    <property type="match status" value="1"/>
</dbReference>
<evidence type="ECO:0000256" key="6">
    <source>
        <dbReference type="SAM" id="MobiDB-lite"/>
    </source>
</evidence>
<dbReference type="AlphaFoldDB" id="H0HIP8"/>
<feature type="transmembrane region" description="Helical" evidence="7">
    <location>
        <begin position="45"/>
        <end position="74"/>
    </location>
</feature>
<feature type="region of interest" description="Disordered" evidence="6">
    <location>
        <begin position="1"/>
        <end position="20"/>
    </location>
</feature>
<dbReference type="PIRSF" id="PIRSF035875">
    <property type="entry name" value="RNase_BN"/>
    <property type="match status" value="1"/>
</dbReference>
<evidence type="ECO:0000256" key="7">
    <source>
        <dbReference type="SAM" id="Phobius"/>
    </source>
</evidence>
<comment type="subcellular location">
    <subcellularLocation>
        <location evidence="1">Cell membrane</location>
        <topology evidence="1">Multi-pass membrane protein</topology>
    </subcellularLocation>
</comment>
<keyword evidence="3 7" id="KW-0812">Transmembrane</keyword>
<dbReference type="EMBL" id="AHAM01000001">
    <property type="protein sequence ID" value="EHK59363.1"/>
    <property type="molecule type" value="Genomic_DNA"/>
</dbReference>
<organism evidence="8 9">
    <name type="scientific">Mesorhizobium alhagi CCNWXJ12-2</name>
    <dbReference type="NCBI Taxonomy" id="1107882"/>
    <lineage>
        <taxon>Bacteria</taxon>
        <taxon>Pseudomonadati</taxon>
        <taxon>Pseudomonadota</taxon>
        <taxon>Alphaproteobacteria</taxon>
        <taxon>Hyphomicrobiales</taxon>
        <taxon>Phyllobacteriaceae</taxon>
        <taxon>Allomesorhizobium</taxon>
    </lineage>
</organism>
<evidence type="ECO:0000313" key="8">
    <source>
        <dbReference type="EMBL" id="EHK59363.1"/>
    </source>
</evidence>
<evidence type="ECO:0000256" key="3">
    <source>
        <dbReference type="ARBA" id="ARBA00022692"/>
    </source>
</evidence>
<feature type="transmembrane region" description="Helical" evidence="7">
    <location>
        <begin position="231"/>
        <end position="253"/>
    </location>
</feature>
<evidence type="ECO:0000313" key="9">
    <source>
        <dbReference type="Proteomes" id="UP000003250"/>
    </source>
</evidence>
<proteinExistence type="predicted"/>
<keyword evidence="5 7" id="KW-0472">Membrane</keyword>
<feature type="transmembrane region" description="Helical" evidence="7">
    <location>
        <begin position="265"/>
        <end position="287"/>
    </location>
</feature>
<feature type="transmembrane region" description="Helical" evidence="7">
    <location>
        <begin position="199"/>
        <end position="219"/>
    </location>
</feature>
<evidence type="ECO:0000256" key="2">
    <source>
        <dbReference type="ARBA" id="ARBA00022475"/>
    </source>
</evidence>
<dbReference type="InterPro" id="IPR017039">
    <property type="entry name" value="Virul_fac_BrkB"/>
</dbReference>
<protein>
    <submittedName>
        <fullName evidence="8">Putative ribonuclease BN</fullName>
    </submittedName>
</protein>
<evidence type="ECO:0000256" key="4">
    <source>
        <dbReference type="ARBA" id="ARBA00022989"/>
    </source>
</evidence>
<feature type="transmembrane region" description="Helical" evidence="7">
    <location>
        <begin position="113"/>
        <end position="137"/>
    </location>
</feature>
<keyword evidence="9" id="KW-1185">Reference proteome</keyword>